<evidence type="ECO:0000259" key="1">
    <source>
        <dbReference type="Pfam" id="PF07179"/>
    </source>
</evidence>
<dbReference type="InterPro" id="IPR009839">
    <property type="entry name" value="SseB_N"/>
</dbReference>
<dbReference type="Pfam" id="PF07179">
    <property type="entry name" value="SseB"/>
    <property type="match status" value="1"/>
</dbReference>
<comment type="caution">
    <text evidence="2">The sequence shown here is derived from an EMBL/GenBank/DDBJ whole genome shotgun (WGS) entry which is preliminary data.</text>
</comment>
<evidence type="ECO:0000313" key="3">
    <source>
        <dbReference type="Proteomes" id="UP001265259"/>
    </source>
</evidence>
<keyword evidence="3" id="KW-1185">Reference proteome</keyword>
<protein>
    <submittedName>
        <fullName evidence="2">SseB family protein</fullName>
    </submittedName>
</protein>
<accession>A0ABU3DFB5</accession>
<proteinExistence type="predicted"/>
<feature type="domain" description="SseB protein N-terminal" evidence="1">
    <location>
        <begin position="11"/>
        <end position="117"/>
    </location>
</feature>
<organism evidence="2 3">
    <name type="scientific">Tropicimonas omnivorans</name>
    <dbReference type="NCBI Taxonomy" id="3075590"/>
    <lineage>
        <taxon>Bacteria</taxon>
        <taxon>Pseudomonadati</taxon>
        <taxon>Pseudomonadota</taxon>
        <taxon>Alphaproteobacteria</taxon>
        <taxon>Rhodobacterales</taxon>
        <taxon>Roseobacteraceae</taxon>
        <taxon>Tropicimonas</taxon>
    </lineage>
</organism>
<reference evidence="2 3" key="1">
    <citation type="submission" date="2023-09" db="EMBL/GenBank/DDBJ databases">
        <authorList>
            <person name="Rey-Velasco X."/>
        </authorList>
    </citation>
    <scope>NUCLEOTIDE SEQUENCE [LARGE SCALE GENOMIC DNA]</scope>
    <source>
        <strain evidence="2 3">F158</strain>
    </source>
</reference>
<dbReference type="EMBL" id="JAVRHL010000002">
    <property type="protein sequence ID" value="MDT0682413.1"/>
    <property type="molecule type" value="Genomic_DNA"/>
</dbReference>
<name>A0ABU3DFB5_9RHOB</name>
<sequence>MSATAIDAAHAAMESAPGDDAARLRFYERLADAELFLLLEKEAEGDAIEPRVFPLEDGPVVLAFDREERLAAFAGPSPYAGMSGRSLSELLAGQGLGLGLNLEVAPSSTLLPASAVSWLAETLAHRPSEAAAQPDEISAPTGLPEALLTALDAKLASAAGLAPMAYLAAVTYEGGARGHLLAFVGAVPGAEPSLARATGEALTFSGIEAGALDVAFFRASDPVAARLARVGLRFDLPKAETPVRAAPGSDPEAPPRLR</sequence>
<dbReference type="Proteomes" id="UP001265259">
    <property type="component" value="Unassembled WGS sequence"/>
</dbReference>
<evidence type="ECO:0000313" key="2">
    <source>
        <dbReference type="EMBL" id="MDT0682413.1"/>
    </source>
</evidence>
<gene>
    <name evidence="2" type="ORF">RM543_06945</name>
</gene>
<dbReference type="RefSeq" id="WP_311690165.1">
    <property type="nucleotide sequence ID" value="NZ_JAVRHL010000002.1"/>
</dbReference>